<evidence type="ECO:0000313" key="1">
    <source>
        <dbReference type="EMBL" id="KSU10190.1"/>
    </source>
</evidence>
<dbReference type="PATRIC" id="fig|1360.106.peg.1104"/>
<sequence length="37" mass="4513">MMFLAFLSNKASFETVIKSFYHFIIKMKKYFAQKMIE</sequence>
<reference evidence="2" key="1">
    <citation type="submission" date="2015-10" db="EMBL/GenBank/DDBJ databases">
        <title>Draft Genome Sequences of 11 Lactococcus lactis subspecies cremoris strains.</title>
        <authorList>
            <person name="Wels M."/>
            <person name="Backus L."/>
            <person name="Boekhorst J."/>
            <person name="Dijkstra A."/>
            <person name="Beerthuizen M."/>
            <person name="Kelly W."/>
            <person name="Siezen R."/>
            <person name="Bachmann H."/>
            <person name="Van Hijum S."/>
        </authorList>
    </citation>
    <scope>NUCLEOTIDE SEQUENCE [LARGE SCALE GENOMIC DNA]</scope>
    <source>
        <strain evidence="2">LMG8520</strain>
    </source>
</reference>
<gene>
    <name evidence="1" type="ORF">LMG8520_1155</name>
</gene>
<proteinExistence type="predicted"/>
<name>A0A0V8D9D6_LACLL</name>
<protein>
    <submittedName>
        <fullName evidence="1">Uncharacterized protein</fullName>
    </submittedName>
</protein>
<dbReference type="AlphaFoldDB" id="A0A0V8D9D6"/>
<comment type="caution">
    <text evidence="1">The sequence shown here is derived from an EMBL/GenBank/DDBJ whole genome shotgun (WGS) entry which is preliminary data.</text>
</comment>
<evidence type="ECO:0000313" key="2">
    <source>
        <dbReference type="Proteomes" id="UP000054230"/>
    </source>
</evidence>
<accession>A0A0V8D9D6</accession>
<dbReference type="Proteomes" id="UP000054230">
    <property type="component" value="Unassembled WGS sequence"/>
</dbReference>
<dbReference type="EMBL" id="LKLP01000058">
    <property type="protein sequence ID" value="KSU10190.1"/>
    <property type="molecule type" value="Genomic_DNA"/>
</dbReference>
<organism evidence="1 2">
    <name type="scientific">Lactococcus lactis subsp. lactis</name>
    <name type="common">Streptococcus lactis</name>
    <dbReference type="NCBI Taxonomy" id="1360"/>
    <lineage>
        <taxon>Bacteria</taxon>
        <taxon>Bacillati</taxon>
        <taxon>Bacillota</taxon>
        <taxon>Bacilli</taxon>
        <taxon>Lactobacillales</taxon>
        <taxon>Streptococcaceae</taxon>
        <taxon>Lactococcus</taxon>
    </lineage>
</organism>